<reference evidence="3 4" key="1">
    <citation type="submission" date="2020-08" db="EMBL/GenBank/DDBJ databases">
        <title>Exploring microbial biodiversity for novel pathways involved in the catabolism of aromatic compounds derived from lignin.</title>
        <authorList>
            <person name="Elkins J."/>
        </authorList>
    </citation>
    <scope>NUCLEOTIDE SEQUENCE [LARGE SCALE GENOMIC DNA]</scope>
    <source>
        <strain evidence="3 4">B1D3A</strain>
    </source>
</reference>
<evidence type="ECO:0000256" key="2">
    <source>
        <dbReference type="SAM" id="Phobius"/>
    </source>
</evidence>
<dbReference type="EMBL" id="JACHKA010000001">
    <property type="protein sequence ID" value="MBB5985974.1"/>
    <property type="molecule type" value="Genomic_DNA"/>
</dbReference>
<keyword evidence="2" id="KW-0812">Transmembrane</keyword>
<evidence type="ECO:0000313" key="3">
    <source>
        <dbReference type="EMBL" id="MBB5985974.1"/>
    </source>
</evidence>
<keyword evidence="4" id="KW-1185">Reference proteome</keyword>
<name>A0ABR6NIG2_9SPHN</name>
<feature type="coiled-coil region" evidence="1">
    <location>
        <begin position="1"/>
        <end position="28"/>
    </location>
</feature>
<feature type="transmembrane region" description="Helical" evidence="2">
    <location>
        <begin position="108"/>
        <end position="127"/>
    </location>
</feature>
<sequence length="159" mass="18218">MTDTERAFDDLKAKIDAAEARIKDDRTATRHSCRACRYYLNDFRGYERHRCTNPAFRVLNYVKSDGISEGGIPPHVPLQRTRRWGHPDDTLCGEEGLMWEPRRLWDGLRWFDVFYLAPLVMAASFAFDSLVLGILGILGLAGMMITTICCLSDGRWKND</sequence>
<keyword evidence="2" id="KW-1133">Transmembrane helix</keyword>
<comment type="caution">
    <text evidence="3">The sequence shown here is derived from an EMBL/GenBank/DDBJ whole genome shotgun (WGS) entry which is preliminary data.</text>
</comment>
<keyword evidence="1" id="KW-0175">Coiled coil</keyword>
<dbReference type="RefSeq" id="WP_184152981.1">
    <property type="nucleotide sequence ID" value="NZ_JACHKA010000001.1"/>
</dbReference>
<protein>
    <submittedName>
        <fullName evidence="3">Uncharacterized protein</fullName>
    </submittedName>
</protein>
<evidence type="ECO:0000313" key="4">
    <source>
        <dbReference type="Proteomes" id="UP001138540"/>
    </source>
</evidence>
<organism evidence="3 4">
    <name type="scientific">Sphingobium lignivorans</name>
    <dbReference type="NCBI Taxonomy" id="2735886"/>
    <lineage>
        <taxon>Bacteria</taxon>
        <taxon>Pseudomonadati</taxon>
        <taxon>Pseudomonadota</taxon>
        <taxon>Alphaproteobacteria</taxon>
        <taxon>Sphingomonadales</taxon>
        <taxon>Sphingomonadaceae</taxon>
        <taxon>Sphingobium</taxon>
    </lineage>
</organism>
<dbReference type="Proteomes" id="UP001138540">
    <property type="component" value="Unassembled WGS sequence"/>
</dbReference>
<evidence type="ECO:0000256" key="1">
    <source>
        <dbReference type="SAM" id="Coils"/>
    </source>
</evidence>
<feature type="transmembrane region" description="Helical" evidence="2">
    <location>
        <begin position="133"/>
        <end position="151"/>
    </location>
</feature>
<proteinExistence type="predicted"/>
<gene>
    <name evidence="3" type="ORF">HNP60_001948</name>
</gene>
<accession>A0ABR6NIG2</accession>
<keyword evidence="2" id="KW-0472">Membrane</keyword>